<dbReference type="AlphaFoldDB" id="A0A914CEH9"/>
<sequence length="163" mass="19031">MVRRKNFIKREELKVLSDEISIRTVYGQLFNDRFDLMKEFDKRKKHSKGIFNTVSSSYPAMLTRNDLIMDDFTRMVQLMHPGSKLVEGKRILLAMEAMLALMNPNPKGAKELPNIQSCYQILANFYMELYPGENQYYIDAVQEKAVTNPVIIRIKSMKKPTLF</sequence>
<dbReference type="WBParaSite" id="ACRNAN_scaffold10029.g23749.t1">
    <property type="protein sequence ID" value="ACRNAN_scaffold10029.g23749.t1"/>
    <property type="gene ID" value="ACRNAN_scaffold10029.g23749"/>
</dbReference>
<dbReference type="Proteomes" id="UP000887540">
    <property type="component" value="Unplaced"/>
</dbReference>
<reference evidence="2" key="1">
    <citation type="submission" date="2022-11" db="UniProtKB">
        <authorList>
            <consortium name="WormBaseParasite"/>
        </authorList>
    </citation>
    <scope>IDENTIFICATION</scope>
</reference>
<evidence type="ECO:0000313" key="1">
    <source>
        <dbReference type="Proteomes" id="UP000887540"/>
    </source>
</evidence>
<name>A0A914CEH9_9BILA</name>
<keyword evidence="1" id="KW-1185">Reference proteome</keyword>
<protein>
    <submittedName>
        <fullName evidence="2">Uncharacterized protein</fullName>
    </submittedName>
</protein>
<proteinExistence type="predicted"/>
<evidence type="ECO:0000313" key="2">
    <source>
        <dbReference type="WBParaSite" id="ACRNAN_scaffold10029.g23749.t1"/>
    </source>
</evidence>
<accession>A0A914CEH9</accession>
<organism evidence="1 2">
    <name type="scientific">Acrobeloides nanus</name>
    <dbReference type="NCBI Taxonomy" id="290746"/>
    <lineage>
        <taxon>Eukaryota</taxon>
        <taxon>Metazoa</taxon>
        <taxon>Ecdysozoa</taxon>
        <taxon>Nematoda</taxon>
        <taxon>Chromadorea</taxon>
        <taxon>Rhabditida</taxon>
        <taxon>Tylenchina</taxon>
        <taxon>Cephalobomorpha</taxon>
        <taxon>Cephaloboidea</taxon>
        <taxon>Cephalobidae</taxon>
        <taxon>Acrobeloides</taxon>
    </lineage>
</organism>